<protein>
    <submittedName>
        <fullName evidence="3">Uncharacterized protein</fullName>
    </submittedName>
</protein>
<keyword evidence="4" id="KW-1185">Reference proteome</keyword>
<feature type="region of interest" description="Disordered" evidence="1">
    <location>
        <begin position="187"/>
        <end position="232"/>
    </location>
</feature>
<feature type="signal peptide" evidence="2">
    <location>
        <begin position="1"/>
        <end position="25"/>
    </location>
</feature>
<keyword evidence="2" id="KW-0732">Signal</keyword>
<evidence type="ECO:0000256" key="2">
    <source>
        <dbReference type="SAM" id="SignalP"/>
    </source>
</evidence>
<dbReference type="AlphaFoldDB" id="A0A830HW63"/>
<name>A0A830HW63_9CHLO</name>
<dbReference type="EMBL" id="BNJQ01000026">
    <property type="protein sequence ID" value="GHP09701.1"/>
    <property type="molecule type" value="Genomic_DNA"/>
</dbReference>
<proteinExistence type="predicted"/>
<reference evidence="3" key="1">
    <citation type="submission" date="2020-10" db="EMBL/GenBank/DDBJ databases">
        <title>Unveiling of a novel bifunctional photoreceptor, Dualchrome1, isolated from a cosmopolitan green alga.</title>
        <authorList>
            <person name="Suzuki S."/>
            <person name="Kawachi M."/>
        </authorList>
    </citation>
    <scope>NUCLEOTIDE SEQUENCE</scope>
    <source>
        <strain evidence="3">NIES 2893</strain>
    </source>
</reference>
<gene>
    <name evidence="3" type="ORF">PPROV_000843600</name>
</gene>
<dbReference type="Proteomes" id="UP000660262">
    <property type="component" value="Unassembled WGS sequence"/>
</dbReference>
<dbReference type="OrthoDB" id="567589at2759"/>
<sequence>MMSAFFSPAPLLVVVLLLLMVVAHPRGGLIIEQVSAAGCPYSSVWFPYAASRTTSAVTPPHNRRLLAEDVVVLPPRGAGRCIAANPFSGGSDCIQYSGPAWTAEPESAKKDCDEGSSVPGITGTFTPDALCPAADGTNLVGTCSLNGGVSSPNEKRLVVANNGLSSPQINMARMACTTFARGTWIPNDSDSVPSSTTTTTTGAASRIEAPPPSSSSISAASSSSSSSPAAELVVKNERSNMCELEMGIAGGGHMSKLTNWTSSCPFTNSTYALPMRWMADYVSQGVQKAFVTRGTAYYDAANNRKRLDTELVKTSPEHQSSVIFSGFRDGNNKTSIIHDGGQFFYFYHDTGKCMKSISPVGTLRPTWHLDSEGAGCLSQYLGNTYIVYDDKSQMAPQSTPGDSITLVRQWRKTEPLENAYMISSFESTPSWNTSEGKKARLLQRTTPGAPGMRDTIDTFYNHSTEFSDKVFTELFEQFGDCDERMGFSADGVEGFDFSEFLASGDGGDGNINAFLNPHSGLEVDRGFVENVWIPGSQDQESSAAAVAPTETEQRSSSSSITPTSFKLLVDGWAEVSNDISDDATTHTTTMSVNASAVDGKWIALSFPEFECAMVPAIAFVLEAGDEKPAVYDLVSLASVKKRDELPAWVLELDVKRNADNKIHLRVITRAPGENARRRFSTTNINIAHGVGGTLSYHGPNGRACVKKPDVDA</sequence>
<feature type="chain" id="PRO_5032455901" evidence="2">
    <location>
        <begin position="26"/>
        <end position="712"/>
    </location>
</feature>
<feature type="region of interest" description="Disordered" evidence="1">
    <location>
        <begin position="538"/>
        <end position="559"/>
    </location>
</feature>
<organism evidence="3 4">
    <name type="scientific">Pycnococcus provasolii</name>
    <dbReference type="NCBI Taxonomy" id="41880"/>
    <lineage>
        <taxon>Eukaryota</taxon>
        <taxon>Viridiplantae</taxon>
        <taxon>Chlorophyta</taxon>
        <taxon>Pseudoscourfieldiophyceae</taxon>
        <taxon>Pseudoscourfieldiales</taxon>
        <taxon>Pycnococcaceae</taxon>
        <taxon>Pycnococcus</taxon>
    </lineage>
</organism>
<accession>A0A830HW63</accession>
<evidence type="ECO:0000313" key="3">
    <source>
        <dbReference type="EMBL" id="GHP09701.1"/>
    </source>
</evidence>
<feature type="compositionally biased region" description="Low complexity" evidence="1">
    <location>
        <begin position="196"/>
        <end position="231"/>
    </location>
</feature>
<evidence type="ECO:0000313" key="4">
    <source>
        <dbReference type="Proteomes" id="UP000660262"/>
    </source>
</evidence>
<evidence type="ECO:0000256" key="1">
    <source>
        <dbReference type="SAM" id="MobiDB-lite"/>
    </source>
</evidence>
<comment type="caution">
    <text evidence="3">The sequence shown here is derived from an EMBL/GenBank/DDBJ whole genome shotgun (WGS) entry which is preliminary data.</text>
</comment>